<dbReference type="RefSeq" id="WP_016651288.1">
    <property type="nucleotide sequence ID" value="NZ_BKKW01000021.1"/>
</dbReference>
<dbReference type="GeneID" id="45419531"/>
<dbReference type="Proteomes" id="UP000014559">
    <property type="component" value="Unassembled WGS sequence"/>
</dbReference>
<gene>
    <name evidence="1" type="ORF">F907_00139</name>
    <name evidence="2" type="ORF">FPV60_13195</name>
</gene>
<dbReference type="EMBL" id="ATGK01000002">
    <property type="protein sequence ID" value="EPG42715.1"/>
    <property type="molecule type" value="Genomic_DNA"/>
</dbReference>
<dbReference type="AlphaFoldDB" id="S3U4C1"/>
<reference evidence="2 4" key="2">
    <citation type="submission" date="2019-07" db="EMBL/GenBank/DDBJ databases">
        <title>Draft Genome Sequence of the first blaOXA-58-Harboring Acinetobacter colistiniresistens clinical isolate from Brazil.</title>
        <authorList>
            <person name="Favaro L.S."/>
            <person name="Paula-Petroli S.B."/>
            <person name="Moura C.F."/>
            <person name="Tognim M.C.B."/>
            <person name="Venancio E.J."/>
            <person name="Yamada-Ogatta S.F."/>
            <person name="Carrara-Marroni F.E."/>
        </authorList>
    </citation>
    <scope>NUCLEOTIDE SEQUENCE [LARGE SCALE GENOMIC DNA]</scope>
    <source>
        <strain evidence="2 4">DL</strain>
    </source>
</reference>
<evidence type="ECO:0000313" key="1">
    <source>
        <dbReference type="EMBL" id="EPG42715.1"/>
    </source>
</evidence>
<proteinExistence type="predicted"/>
<evidence type="ECO:0000313" key="3">
    <source>
        <dbReference type="Proteomes" id="UP000014559"/>
    </source>
</evidence>
<sequence length="110" mass="13244">MRLSPQKLKILISMFCQDSTASETAELTKINRNTVNYWYKKFRNLIYLNRTKMRSNLGYTKDNKHLNLHKLVLSIYEKEKNVFIDFTPVDEYHRLIFFLEKTPIKIPTKI</sequence>
<evidence type="ECO:0000313" key="2">
    <source>
        <dbReference type="EMBL" id="TVT80297.1"/>
    </source>
</evidence>
<accession>S3U4C1</accession>
<protein>
    <submittedName>
        <fullName evidence="2">Helix-turn-helix domain-containing protein</fullName>
    </submittedName>
</protein>
<reference evidence="1 3" key="1">
    <citation type="submission" date="2013-06" db="EMBL/GenBank/DDBJ databases">
        <title>The Genome Sequence of Acinetobacter sp. NIPH 2036.</title>
        <authorList>
            <consortium name="The Broad Institute Genome Sequencing Platform"/>
            <consortium name="The Broad Institute Genome Sequencing Center for Infectious Disease"/>
            <person name="Cerqueira G."/>
            <person name="Feldgarden M."/>
            <person name="Courvalin P."/>
            <person name="Perichon B."/>
            <person name="Grillot-Courvalin C."/>
            <person name="Clermont D."/>
            <person name="Rocha E."/>
            <person name="Yoon E.-J."/>
            <person name="Nemec A."/>
            <person name="Young S.K."/>
            <person name="Zeng Q."/>
            <person name="Gargeya S."/>
            <person name="Fitzgerald M."/>
            <person name="Abouelleil A."/>
            <person name="Alvarado L."/>
            <person name="Berlin A.M."/>
            <person name="Chapman S.B."/>
            <person name="Dewar J."/>
            <person name="Goldberg J."/>
            <person name="Griggs A."/>
            <person name="Gujja S."/>
            <person name="Hansen M."/>
            <person name="Howarth C."/>
            <person name="Imamovic A."/>
            <person name="Larimer J."/>
            <person name="McCowan C."/>
            <person name="Murphy C."/>
            <person name="Pearson M."/>
            <person name="Priest M."/>
            <person name="Roberts A."/>
            <person name="Saif S."/>
            <person name="Shea T."/>
            <person name="Sykes S."/>
            <person name="Wortman J."/>
            <person name="Nusbaum C."/>
            <person name="Birren B."/>
        </authorList>
    </citation>
    <scope>NUCLEOTIDE SEQUENCE [LARGE SCALE GENOMIC DNA]</scope>
    <source>
        <strain evidence="1 3">NIPH 2036</strain>
    </source>
</reference>
<evidence type="ECO:0000313" key="4">
    <source>
        <dbReference type="Proteomes" id="UP000316981"/>
    </source>
</evidence>
<dbReference type="Proteomes" id="UP000316981">
    <property type="component" value="Unassembled WGS sequence"/>
</dbReference>
<dbReference type="EMBL" id="VMTP01000067">
    <property type="protein sequence ID" value="TVT80297.1"/>
    <property type="molecule type" value="Genomic_DNA"/>
</dbReference>
<comment type="caution">
    <text evidence="1">The sequence shown here is derived from an EMBL/GenBank/DDBJ whole genome shotgun (WGS) entry which is preliminary data.</text>
</comment>
<dbReference type="HOGENOM" id="CLU_2327518_0_0_6"/>
<organism evidence="1 3">
    <name type="scientific">Acinetobacter colistiniresistens</name>
    <dbReference type="NCBI Taxonomy" id="280145"/>
    <lineage>
        <taxon>Bacteria</taxon>
        <taxon>Pseudomonadati</taxon>
        <taxon>Pseudomonadota</taxon>
        <taxon>Gammaproteobacteria</taxon>
        <taxon>Moraxellales</taxon>
        <taxon>Moraxellaceae</taxon>
        <taxon>Acinetobacter</taxon>
    </lineage>
</organism>
<name>S3U4C1_9GAMM</name>